<evidence type="ECO:0000313" key="2">
    <source>
        <dbReference type="EMBL" id="MBC9932746.1"/>
    </source>
</evidence>
<feature type="chain" id="PRO_5047405886" evidence="1">
    <location>
        <begin position="27"/>
        <end position="158"/>
    </location>
</feature>
<dbReference type="EMBL" id="JACVFC010000003">
    <property type="protein sequence ID" value="MBC9932746.1"/>
    <property type="molecule type" value="Genomic_DNA"/>
</dbReference>
<reference evidence="2 3" key="1">
    <citation type="submission" date="2020-09" db="EMBL/GenBank/DDBJ databases">
        <title>Genome sequences of type strains of Chitinophaga qingshengii and Chitinophaga varians.</title>
        <authorList>
            <person name="Kittiwongwattana C."/>
        </authorList>
    </citation>
    <scope>NUCLEOTIDE SEQUENCE [LARGE SCALE GENOMIC DNA]</scope>
    <source>
        <strain evidence="2 3">JCM 30026</strain>
    </source>
</reference>
<proteinExistence type="predicted"/>
<dbReference type="Proteomes" id="UP000659124">
    <property type="component" value="Unassembled WGS sequence"/>
</dbReference>
<name>A0ABR7TQJ2_9BACT</name>
<keyword evidence="1" id="KW-0732">Signal</keyword>
<dbReference type="RefSeq" id="WP_188089884.1">
    <property type="nucleotide sequence ID" value="NZ_JACVFC010000003.1"/>
</dbReference>
<feature type="signal peptide" evidence="1">
    <location>
        <begin position="1"/>
        <end position="26"/>
    </location>
</feature>
<comment type="caution">
    <text evidence="2">The sequence shown here is derived from an EMBL/GenBank/DDBJ whole genome shotgun (WGS) entry which is preliminary data.</text>
</comment>
<gene>
    <name evidence="2" type="ORF">ICL07_20335</name>
</gene>
<sequence length="158" mass="18103">MYIKHSLVLLLTAMLCLAGLSGKSQTAWKTHNHANGFTLQLPDYFKEGLLVAGGTLQWYPTDMDRDIGVSVEMWGNGTQAELQSNYEQDIKSYPRTVYKTIKPGWYVMSGHLTDGIEFIFYNKTIIKNGVQYHLRIRYPVDQQKRFDDILGKISSSFK</sequence>
<evidence type="ECO:0000313" key="3">
    <source>
        <dbReference type="Proteomes" id="UP000659124"/>
    </source>
</evidence>
<organism evidence="2 3">
    <name type="scientific">Chitinophaga qingshengii</name>
    <dbReference type="NCBI Taxonomy" id="1569794"/>
    <lineage>
        <taxon>Bacteria</taxon>
        <taxon>Pseudomonadati</taxon>
        <taxon>Bacteroidota</taxon>
        <taxon>Chitinophagia</taxon>
        <taxon>Chitinophagales</taxon>
        <taxon>Chitinophagaceae</taxon>
        <taxon>Chitinophaga</taxon>
    </lineage>
</organism>
<accession>A0ABR7TQJ2</accession>
<evidence type="ECO:0000256" key="1">
    <source>
        <dbReference type="SAM" id="SignalP"/>
    </source>
</evidence>
<keyword evidence="3" id="KW-1185">Reference proteome</keyword>
<protein>
    <submittedName>
        <fullName evidence="2">Uncharacterized protein</fullName>
    </submittedName>
</protein>